<organism evidence="1 2">
    <name type="scientific">Sterolibacterium denitrificans</name>
    <dbReference type="NCBI Taxonomy" id="157592"/>
    <lineage>
        <taxon>Bacteria</taxon>
        <taxon>Pseudomonadati</taxon>
        <taxon>Pseudomonadota</taxon>
        <taxon>Betaproteobacteria</taxon>
        <taxon>Nitrosomonadales</taxon>
        <taxon>Sterolibacteriaceae</taxon>
        <taxon>Sterolibacterium</taxon>
    </lineage>
</organism>
<keyword evidence="2" id="KW-1185">Reference proteome</keyword>
<dbReference type="AlphaFoldDB" id="A0A7Z7MUN3"/>
<protein>
    <submittedName>
        <fullName evidence="1">Uncharacterized protein</fullName>
    </submittedName>
</protein>
<reference evidence="1" key="1">
    <citation type="submission" date="2017-03" db="EMBL/GenBank/DDBJ databases">
        <authorList>
            <consortium name="AG Boll"/>
        </authorList>
    </citation>
    <scope>NUCLEOTIDE SEQUENCE [LARGE SCALE GENOMIC DNA]</scope>
    <source>
        <strain evidence="1">Chol</strain>
    </source>
</reference>
<proteinExistence type="predicted"/>
<sequence length="325" mass="36896">MWRPVFELHAESQAARSKDFLDFVERLAAQIRRLEQFRLGTLNQVADVIDVLGLQAIGGTHRQFEIVDGTQQQGIDHRLLRCFGRHGSAFEIGKDRKLIHQHTSRITDRLFGVDGTIGFDVHDQLVEVGTLFDTSRFDGIADPADRAERSVQHDVADAARFLVARTHGRRHVATALFNLDLHFQLAAGGDVGNHVIRIDDFDIMRDLDVSRGHHTLALFGEHQRGFVAVVQLEHDALDIEEDIHDILTHAIQCGVLVQHALDACCRRRIAVHRREQDTAQGIAQRVAIATLERFHDDTSMHRRERLYINVARFQKSASLHLHPFL</sequence>
<dbReference type="Proteomes" id="UP000242886">
    <property type="component" value="Chromosome SDENCHOL"/>
</dbReference>
<evidence type="ECO:0000313" key="1">
    <source>
        <dbReference type="EMBL" id="SMB23718.1"/>
    </source>
</evidence>
<gene>
    <name evidence="1" type="ORF">SDENCHOL_10909</name>
</gene>
<dbReference type="EMBL" id="LT837803">
    <property type="protein sequence ID" value="SMB23718.1"/>
    <property type="molecule type" value="Genomic_DNA"/>
</dbReference>
<accession>A0A7Z7MUN3</accession>
<evidence type="ECO:0000313" key="2">
    <source>
        <dbReference type="Proteomes" id="UP000242886"/>
    </source>
</evidence>
<name>A0A7Z7MUN3_9PROT</name>